<evidence type="ECO:0000256" key="1">
    <source>
        <dbReference type="ARBA" id="ARBA00022618"/>
    </source>
</evidence>
<evidence type="ECO:0000256" key="9">
    <source>
        <dbReference type="SAM" id="SignalP"/>
    </source>
</evidence>
<feature type="signal peptide" evidence="9">
    <location>
        <begin position="1"/>
        <end position="18"/>
    </location>
</feature>
<comment type="subcellular location">
    <subcellularLocation>
        <location evidence="8">Cell outer membrane</location>
        <topology evidence="8">Lipid-anchor</topology>
    </subcellularLocation>
</comment>
<gene>
    <name evidence="8" type="primary">pal</name>
    <name evidence="11" type="ORF">DESUT3_32260</name>
</gene>
<organism evidence="11 12">
    <name type="scientific">Desulfuromonas versatilis</name>
    <dbReference type="NCBI Taxonomy" id="2802975"/>
    <lineage>
        <taxon>Bacteria</taxon>
        <taxon>Pseudomonadati</taxon>
        <taxon>Thermodesulfobacteriota</taxon>
        <taxon>Desulfuromonadia</taxon>
        <taxon>Desulfuromonadales</taxon>
        <taxon>Desulfuromonadaceae</taxon>
        <taxon>Desulfuromonas</taxon>
    </lineage>
</organism>
<dbReference type="InterPro" id="IPR036737">
    <property type="entry name" value="OmpA-like_sf"/>
</dbReference>
<feature type="domain" description="OmpA-like" evidence="10">
    <location>
        <begin position="59"/>
        <end position="171"/>
    </location>
</feature>
<name>A0ABM8HVY2_9BACT</name>
<dbReference type="CDD" id="cd07185">
    <property type="entry name" value="OmpA_C-like"/>
    <property type="match status" value="1"/>
</dbReference>
<reference evidence="11 12" key="1">
    <citation type="journal article" date="2016" name="C (Basel)">
        <title>Selective Growth of and Electricity Production by Marine Exoelectrogenic Bacteria in Self-Aggregated Hydrogel of Microbially Reduced Graphene Oxide.</title>
        <authorList>
            <person name="Yoshida N."/>
            <person name="Goto Y."/>
            <person name="Miyata Y."/>
        </authorList>
    </citation>
    <scope>NUCLEOTIDE SEQUENCE [LARGE SCALE GENOMIC DNA]</scope>
    <source>
        <strain evidence="11 12">NIT-T3</strain>
    </source>
</reference>
<dbReference type="InterPro" id="IPR006664">
    <property type="entry name" value="OMP_bac"/>
</dbReference>
<evidence type="ECO:0000256" key="4">
    <source>
        <dbReference type="ARBA" id="ARBA00023139"/>
    </source>
</evidence>
<evidence type="ECO:0000313" key="11">
    <source>
        <dbReference type="EMBL" id="BCR06157.1"/>
    </source>
</evidence>
<keyword evidence="2 8" id="KW-0732">Signal</keyword>
<dbReference type="InterPro" id="IPR014169">
    <property type="entry name" value="Pal_lipo_C"/>
</dbReference>
<keyword evidence="4 8" id="KW-0564">Palmitate</keyword>
<evidence type="ECO:0000259" key="10">
    <source>
        <dbReference type="PROSITE" id="PS51123"/>
    </source>
</evidence>
<keyword evidence="5 8" id="KW-0998">Cell outer membrane</keyword>
<dbReference type="PANTHER" id="PTHR30329">
    <property type="entry name" value="STATOR ELEMENT OF FLAGELLAR MOTOR COMPLEX"/>
    <property type="match status" value="1"/>
</dbReference>
<comment type="similarity">
    <text evidence="8">Belongs to the Pal lipoprotein family.</text>
</comment>
<evidence type="ECO:0000256" key="8">
    <source>
        <dbReference type="HAMAP-Rule" id="MF_02204"/>
    </source>
</evidence>
<dbReference type="PROSITE" id="PS51257">
    <property type="entry name" value="PROKAR_LIPOPROTEIN"/>
    <property type="match status" value="1"/>
</dbReference>
<protein>
    <recommendedName>
        <fullName evidence="8">Peptidoglycan-associated lipoprotein</fullName>
        <shortName evidence="8">PAL</shortName>
    </recommendedName>
</protein>
<evidence type="ECO:0000256" key="5">
    <source>
        <dbReference type="ARBA" id="ARBA00023237"/>
    </source>
</evidence>
<dbReference type="Gene3D" id="3.30.1330.60">
    <property type="entry name" value="OmpA-like domain"/>
    <property type="match status" value="1"/>
</dbReference>
<dbReference type="Proteomes" id="UP001319827">
    <property type="component" value="Chromosome"/>
</dbReference>
<dbReference type="NCBIfam" id="TIGR02802">
    <property type="entry name" value="Pal_lipo"/>
    <property type="match status" value="1"/>
</dbReference>
<dbReference type="InterPro" id="IPR006690">
    <property type="entry name" value="OMPA-like_CS"/>
</dbReference>
<dbReference type="Pfam" id="PF00691">
    <property type="entry name" value="OmpA"/>
    <property type="match status" value="1"/>
</dbReference>
<dbReference type="HAMAP" id="MF_02204">
    <property type="entry name" value="Pal"/>
    <property type="match status" value="1"/>
</dbReference>
<keyword evidence="7" id="KW-0131">Cell cycle</keyword>
<evidence type="ECO:0000256" key="3">
    <source>
        <dbReference type="ARBA" id="ARBA00023136"/>
    </source>
</evidence>
<sequence>MKKATVSLVLALCCALLASGCAKKPKVTETLPTAQPALADTQDSSKNSNFNQNATGDLMVGNAQTGMQAIYFEFDSVLLSDEARATLQKNAQWLKSNAGSRITIEGHTDERGSDAYNLALGERRAVATRNYLVTLGVSADRIQIISYGEERPALQGSTEDAWSKNRRAEFM</sequence>
<evidence type="ECO:0000256" key="6">
    <source>
        <dbReference type="ARBA" id="ARBA00023288"/>
    </source>
</evidence>
<dbReference type="InterPro" id="IPR006665">
    <property type="entry name" value="OmpA-like"/>
</dbReference>
<accession>A0ABM8HVY2</accession>
<dbReference type="PRINTS" id="PR01021">
    <property type="entry name" value="OMPADOMAIN"/>
</dbReference>
<keyword evidence="1" id="KW-0132">Cell division</keyword>
<reference evidence="11 12" key="2">
    <citation type="journal article" date="2021" name="Int. J. Syst. Evol. Microbiol.">
        <title>Isolation and Polyphasic Characterization of Desulfuromonas versatilis sp. Nov., an Electrogenic Bacteria Capable of Versatile Metabolism Isolated from a Graphene Oxide-Reducing Enrichment Culture.</title>
        <authorList>
            <person name="Xie L."/>
            <person name="Yoshida N."/>
            <person name="Ishii S."/>
            <person name="Meng L."/>
        </authorList>
    </citation>
    <scope>NUCLEOTIDE SEQUENCE [LARGE SCALE GENOMIC DNA]</scope>
    <source>
        <strain evidence="11 12">NIT-T3</strain>
    </source>
</reference>
<evidence type="ECO:0000256" key="7">
    <source>
        <dbReference type="ARBA" id="ARBA00023306"/>
    </source>
</evidence>
<dbReference type="PROSITE" id="PS01068">
    <property type="entry name" value="OMPA_1"/>
    <property type="match status" value="1"/>
</dbReference>
<keyword evidence="3 8" id="KW-0472">Membrane</keyword>
<dbReference type="EMBL" id="AP024355">
    <property type="protein sequence ID" value="BCR06157.1"/>
    <property type="molecule type" value="Genomic_DNA"/>
</dbReference>
<dbReference type="PANTHER" id="PTHR30329:SF21">
    <property type="entry name" value="LIPOPROTEIN YIAD-RELATED"/>
    <property type="match status" value="1"/>
</dbReference>
<keyword evidence="12" id="KW-1185">Reference proteome</keyword>
<feature type="chain" id="PRO_5046847343" description="Peptidoglycan-associated lipoprotein" evidence="9">
    <location>
        <begin position="19"/>
        <end position="171"/>
    </location>
</feature>
<dbReference type="InterPro" id="IPR039001">
    <property type="entry name" value="Pal"/>
</dbReference>
<evidence type="ECO:0000313" key="12">
    <source>
        <dbReference type="Proteomes" id="UP001319827"/>
    </source>
</evidence>
<dbReference type="PROSITE" id="PS51123">
    <property type="entry name" value="OMPA_2"/>
    <property type="match status" value="1"/>
</dbReference>
<dbReference type="SUPFAM" id="SSF103088">
    <property type="entry name" value="OmpA-like"/>
    <property type="match status" value="1"/>
</dbReference>
<proteinExistence type="inferred from homology"/>
<keyword evidence="6 8" id="KW-0449">Lipoprotein</keyword>
<dbReference type="PRINTS" id="PR01023">
    <property type="entry name" value="NAFLGMOTY"/>
</dbReference>
<evidence type="ECO:0000256" key="2">
    <source>
        <dbReference type="ARBA" id="ARBA00022729"/>
    </source>
</evidence>
<dbReference type="InterPro" id="IPR050330">
    <property type="entry name" value="Bact_OuterMem_StrucFunc"/>
</dbReference>
<dbReference type="RefSeq" id="WP_221249533.1">
    <property type="nucleotide sequence ID" value="NZ_AP024355.1"/>
</dbReference>